<protein>
    <submittedName>
        <fullName evidence="2">GNAT family N-acetyltransferase</fullName>
        <ecNumber evidence="2">2.3.1.-</ecNumber>
    </submittedName>
</protein>
<evidence type="ECO:0000313" key="3">
    <source>
        <dbReference type="Proteomes" id="UP001529338"/>
    </source>
</evidence>
<reference evidence="2 3" key="1">
    <citation type="submission" date="2023-06" db="EMBL/GenBank/DDBJ databases">
        <title>Cellulomonas sp. MW4 Whole genome sequence.</title>
        <authorList>
            <person name="Park S."/>
        </authorList>
    </citation>
    <scope>NUCLEOTIDE SEQUENCE [LARGE SCALE GENOMIC DNA]</scope>
    <source>
        <strain evidence="2 3">MW4</strain>
    </source>
</reference>
<dbReference type="Proteomes" id="UP001529338">
    <property type="component" value="Unassembled WGS sequence"/>
</dbReference>
<dbReference type="InterPro" id="IPR000182">
    <property type="entry name" value="GNAT_dom"/>
</dbReference>
<name>A0ABT7SGD6_9CELL</name>
<dbReference type="Pfam" id="PF13302">
    <property type="entry name" value="Acetyltransf_3"/>
    <property type="match status" value="1"/>
</dbReference>
<dbReference type="GO" id="GO:0016746">
    <property type="term" value="F:acyltransferase activity"/>
    <property type="evidence" value="ECO:0007669"/>
    <property type="project" value="UniProtKB-KW"/>
</dbReference>
<dbReference type="InterPro" id="IPR016181">
    <property type="entry name" value="Acyl_CoA_acyltransferase"/>
</dbReference>
<sequence>MQHDLELTAPGVRLVPLAAEHAAPLAAFTDELVWRGMTSPTPTGRVDLLAQVDGALATPGRYGFAVLDAATGDVVGSTSFYDVDHRLARLEIGHTWYDPRVWGTLVNPATKLALLTHAFDVWGMDRVALRADAGNAPSVAAITKLGAVPEGRLRSHRVRPDGTRSDTVYFSILADEWPAARARLLRRLAGSGAAEGDERSHLLVVGGRAGVGKSTAAFALHDLLTAHDVRHAVVEGDALDLAHPFPAGAAAANLTAVWARYRALGHRRLVVTNTVAVLEAAAYATAMGDAPRVTSVLLTAGDDTARERLARREHGASYDAHVSRSDVAARRLDAEAGADVHRVPTDGRTPDEVAADLASLTGWLA</sequence>
<feature type="domain" description="N-acetyltransferase" evidence="1">
    <location>
        <begin position="13"/>
        <end position="147"/>
    </location>
</feature>
<dbReference type="PANTHER" id="PTHR43610:SF1">
    <property type="entry name" value="N-ACETYLTRANSFERASE DOMAIN-CONTAINING PROTEIN"/>
    <property type="match status" value="1"/>
</dbReference>
<dbReference type="EC" id="2.3.1.-" evidence="2"/>
<organism evidence="2 3">
    <name type="scientific">Cellulomonas alba</name>
    <dbReference type="NCBI Taxonomy" id="3053467"/>
    <lineage>
        <taxon>Bacteria</taxon>
        <taxon>Bacillati</taxon>
        <taxon>Actinomycetota</taxon>
        <taxon>Actinomycetes</taxon>
        <taxon>Micrococcales</taxon>
        <taxon>Cellulomonadaceae</taxon>
        <taxon>Cellulomonas</taxon>
    </lineage>
</organism>
<keyword evidence="2" id="KW-0012">Acyltransferase</keyword>
<dbReference type="PANTHER" id="PTHR43610">
    <property type="entry name" value="BLL6696 PROTEIN"/>
    <property type="match status" value="1"/>
</dbReference>
<comment type="caution">
    <text evidence="2">The sequence shown here is derived from an EMBL/GenBank/DDBJ whole genome shotgun (WGS) entry which is preliminary data.</text>
</comment>
<gene>
    <name evidence="2" type="ORF">QRT04_06695</name>
</gene>
<dbReference type="Gene3D" id="3.40.50.300">
    <property type="entry name" value="P-loop containing nucleotide triphosphate hydrolases"/>
    <property type="match status" value="1"/>
</dbReference>
<keyword evidence="3" id="KW-1185">Reference proteome</keyword>
<dbReference type="InterPro" id="IPR027417">
    <property type="entry name" value="P-loop_NTPase"/>
</dbReference>
<dbReference type="EMBL" id="JAUCGQ010000001">
    <property type="protein sequence ID" value="MDM7854612.1"/>
    <property type="molecule type" value="Genomic_DNA"/>
</dbReference>
<dbReference type="SUPFAM" id="SSF52540">
    <property type="entry name" value="P-loop containing nucleoside triphosphate hydrolases"/>
    <property type="match status" value="1"/>
</dbReference>
<dbReference type="RefSeq" id="WP_289454383.1">
    <property type="nucleotide sequence ID" value="NZ_JAUCGQ010000001.1"/>
</dbReference>
<evidence type="ECO:0000313" key="2">
    <source>
        <dbReference type="EMBL" id="MDM7854612.1"/>
    </source>
</evidence>
<keyword evidence="2" id="KW-0808">Transferase</keyword>
<proteinExistence type="predicted"/>
<evidence type="ECO:0000259" key="1">
    <source>
        <dbReference type="Pfam" id="PF13302"/>
    </source>
</evidence>
<dbReference type="SUPFAM" id="SSF55729">
    <property type="entry name" value="Acyl-CoA N-acyltransferases (Nat)"/>
    <property type="match status" value="1"/>
</dbReference>
<accession>A0ABT7SGD6</accession>
<dbReference type="Gene3D" id="3.40.630.30">
    <property type="match status" value="1"/>
</dbReference>